<dbReference type="InterPro" id="IPR008266">
    <property type="entry name" value="Tyr_kinase_AS"/>
</dbReference>
<evidence type="ECO:0000313" key="3">
    <source>
        <dbReference type="EMBL" id="TMW56109.1"/>
    </source>
</evidence>
<name>A0A8K1C413_PYTOL</name>
<dbReference type="Gene3D" id="1.20.1280.50">
    <property type="match status" value="1"/>
</dbReference>
<dbReference type="SUPFAM" id="SSF56112">
    <property type="entry name" value="Protein kinase-like (PK-like)"/>
    <property type="match status" value="1"/>
</dbReference>
<dbReference type="InterPro" id="IPR001810">
    <property type="entry name" value="F-box_dom"/>
</dbReference>
<keyword evidence="4" id="KW-1185">Reference proteome</keyword>
<dbReference type="GO" id="GO:0004672">
    <property type="term" value="F:protein kinase activity"/>
    <property type="evidence" value="ECO:0007669"/>
    <property type="project" value="InterPro"/>
</dbReference>
<evidence type="ECO:0000256" key="1">
    <source>
        <dbReference type="SAM" id="MobiDB-lite"/>
    </source>
</evidence>
<dbReference type="InterPro" id="IPR036047">
    <property type="entry name" value="F-box-like_dom_sf"/>
</dbReference>
<dbReference type="Pfam" id="PF12937">
    <property type="entry name" value="F-box-like"/>
    <property type="match status" value="1"/>
</dbReference>
<dbReference type="OrthoDB" id="2095648at2759"/>
<proteinExistence type="predicted"/>
<dbReference type="Gene3D" id="1.10.510.10">
    <property type="entry name" value="Transferase(Phosphotransferase) domain 1"/>
    <property type="match status" value="1"/>
</dbReference>
<evidence type="ECO:0000313" key="4">
    <source>
        <dbReference type="Proteomes" id="UP000794436"/>
    </source>
</evidence>
<accession>A0A8K1C413</accession>
<dbReference type="PROSITE" id="PS00109">
    <property type="entry name" value="PROTEIN_KINASE_TYR"/>
    <property type="match status" value="1"/>
</dbReference>
<feature type="region of interest" description="Disordered" evidence="1">
    <location>
        <begin position="77"/>
        <end position="97"/>
    </location>
</feature>
<dbReference type="InterPro" id="IPR011009">
    <property type="entry name" value="Kinase-like_dom_sf"/>
</dbReference>
<organism evidence="3 4">
    <name type="scientific">Pythium oligandrum</name>
    <name type="common">Mycoparasitic fungus</name>
    <dbReference type="NCBI Taxonomy" id="41045"/>
    <lineage>
        <taxon>Eukaryota</taxon>
        <taxon>Sar</taxon>
        <taxon>Stramenopiles</taxon>
        <taxon>Oomycota</taxon>
        <taxon>Peronosporomycetes</taxon>
        <taxon>Pythiales</taxon>
        <taxon>Pythiaceae</taxon>
        <taxon>Pythium</taxon>
    </lineage>
</organism>
<dbReference type="EMBL" id="SPLM01000146">
    <property type="protein sequence ID" value="TMW56109.1"/>
    <property type="molecule type" value="Genomic_DNA"/>
</dbReference>
<evidence type="ECO:0000259" key="2">
    <source>
        <dbReference type="Pfam" id="PF12937"/>
    </source>
</evidence>
<dbReference type="SUPFAM" id="SSF81383">
    <property type="entry name" value="F-box domain"/>
    <property type="match status" value="1"/>
</dbReference>
<feature type="compositionally biased region" description="Low complexity" evidence="1">
    <location>
        <begin position="1"/>
        <end position="20"/>
    </location>
</feature>
<gene>
    <name evidence="3" type="ORF">Poli38472_008757</name>
</gene>
<feature type="domain" description="F-box" evidence="2">
    <location>
        <begin position="133"/>
        <end position="164"/>
    </location>
</feature>
<feature type="compositionally biased region" description="Basic and acidic residues" evidence="1">
    <location>
        <begin position="77"/>
        <end position="88"/>
    </location>
</feature>
<reference evidence="3" key="1">
    <citation type="submission" date="2019-03" db="EMBL/GenBank/DDBJ databases">
        <title>Long read genome sequence of the mycoparasitic Pythium oligandrum ATCC 38472 isolated from sugarbeet rhizosphere.</title>
        <authorList>
            <person name="Gaulin E."/>
        </authorList>
    </citation>
    <scope>NUCLEOTIDE SEQUENCE</scope>
    <source>
        <strain evidence="3">ATCC 38472_TT</strain>
    </source>
</reference>
<dbReference type="AlphaFoldDB" id="A0A8K1C413"/>
<feature type="region of interest" description="Disordered" evidence="1">
    <location>
        <begin position="1"/>
        <end position="23"/>
    </location>
</feature>
<feature type="region of interest" description="Disordered" evidence="1">
    <location>
        <begin position="250"/>
        <end position="280"/>
    </location>
</feature>
<comment type="caution">
    <text evidence="3">The sequence shown here is derived from an EMBL/GenBank/DDBJ whole genome shotgun (WGS) entry which is preliminary data.</text>
</comment>
<dbReference type="Proteomes" id="UP000794436">
    <property type="component" value="Unassembled WGS sequence"/>
</dbReference>
<protein>
    <recommendedName>
        <fullName evidence="2">F-box domain-containing protein</fullName>
    </recommendedName>
</protein>
<sequence>MSSSQVPAVVPSQSAASSSSYDANTDVLKRCLLEQGYMAKPTAYAPYRRQEENPLQEQAQQLQAKLQALRDVRDRLCFTPDPKPKDDSQDVEMDDPDTKSMRISTQMALATHVPSGWTTASGGVGALGGVELLLFGFLSAQELVTSSAVCRTWYVITRDDVFWEPFLFTPLEGYPLRSFLGVSSWKKSRLPAIQVYSIYRKLSRRLHVLDGRKDESPVQSPTAEPFLELLVRQRRGVGVQIEQELRDWRRRTRARRGQDGTNAANGTRDHAPATSQLSPSLQERSIHLVSKLGDDFSFDARSRVDRAREAEEARQVEPAPTRVFDTVLPGALDEWVTQNAIRAPDVGEVVAFPEGGLIVERPVLPGWADGNQLNQNIQATETNQAMTVDGFKRVRLSTWLASQRRVRSRVFKSFVRQMLLAFKALEDANYIHSDVSPGNIFVLYASSRANSDGDVTMEGPTETPKKAKKAKIPLFQLFCRRSVNTWLIEDNTPPQPETRNGGLPHHHAGFAPLITLLPNDIDDESEGEEDGGQPAHGARVRPLLPRLYLRREQPVENAAPAAGAGAAPAPVPMNLPQCMIHALLRILVDVWCVGRSHGTHGRPPLAYVFRHPVLFPNNLRSFIEYAEFLLARQQATAERLLAHVLFQTDQTRLPAGIVPASLLLPGSFSDATHYRTQMLVWYTQTHEQWSNIRPSADSLVSSSYAPRTRLGKLFFQDALTETRLPHHRFLGVIAPPTATSSWVHALATSQMLTLRYLDLSYVQLPTSVLVRDLHHLTQLTHLRLPRELLREENLEQFIAAMWCVGLLPRLQVMDACVKRAMDRLERVYITQLDMVSFLLEPPTHGRGVLHHTTSLLL</sequence>